<dbReference type="InterPro" id="IPR024775">
    <property type="entry name" value="DinB-like"/>
</dbReference>
<dbReference type="Proteomes" id="UP001319180">
    <property type="component" value="Unassembled WGS sequence"/>
</dbReference>
<evidence type="ECO:0000313" key="3">
    <source>
        <dbReference type="Proteomes" id="UP001319180"/>
    </source>
</evidence>
<dbReference type="RefSeq" id="WP_254093138.1">
    <property type="nucleotide sequence ID" value="NZ_JAHESC010000051.1"/>
</dbReference>
<dbReference type="EMBL" id="JAHESC010000051">
    <property type="protein sequence ID" value="MBT1689916.1"/>
    <property type="molecule type" value="Genomic_DNA"/>
</dbReference>
<keyword evidence="3" id="KW-1185">Reference proteome</keyword>
<dbReference type="Gene3D" id="1.20.120.450">
    <property type="entry name" value="dinb family like domain"/>
    <property type="match status" value="1"/>
</dbReference>
<accession>A0AAP2GJZ8</accession>
<sequence>MDIIHLPHDIHLVALQATSFPDGIPATFDKLKEMLGNIPTQGSYGVSHPGPKGHIVYYAAASLANAAPGLPGTETLTIRQGYFVALPIRQWRENIQAIPTTFDTLTQHPDIDPQGYCLEEYSCDTMRCMVPLRAGYVPVQQGSLTDRITEVLDDFCGTLDKFTDAQINQVPPGGGWNAGQVAEHIAISIEAIPDGHTAPANRFIDEQVIPINDIFLDFEARYTSPDFVLPRQETHEKAALIGTLRALERKHVQAALNSDLTELCLDFEFPTIGFMTRYEWLNFFVAHTQRHLRQLKNVYAALNG</sequence>
<dbReference type="AlphaFoldDB" id="A0AAP2GJZ8"/>
<feature type="domain" description="DinB-like" evidence="1">
    <location>
        <begin position="149"/>
        <end position="295"/>
    </location>
</feature>
<evidence type="ECO:0000259" key="1">
    <source>
        <dbReference type="Pfam" id="PF12867"/>
    </source>
</evidence>
<comment type="caution">
    <text evidence="2">The sequence shown here is derived from an EMBL/GenBank/DDBJ whole genome shotgun (WGS) entry which is preliminary data.</text>
</comment>
<protein>
    <submittedName>
        <fullName evidence="2">DinB family protein</fullName>
    </submittedName>
</protein>
<name>A0AAP2GJZ8_9BACT</name>
<evidence type="ECO:0000313" key="2">
    <source>
        <dbReference type="EMBL" id="MBT1689916.1"/>
    </source>
</evidence>
<proteinExistence type="predicted"/>
<reference evidence="2 3" key="1">
    <citation type="submission" date="2021-05" db="EMBL/GenBank/DDBJ databases">
        <title>A Polyphasic approach of four new species of the genus Ohtaekwangia: Ohtaekwangia histidinii sp. nov., Ohtaekwangia cretensis sp. nov., Ohtaekwangia indiensis sp. nov., Ohtaekwangia reichenbachii sp. nov. from diverse environment.</title>
        <authorList>
            <person name="Octaviana S."/>
        </authorList>
    </citation>
    <scope>NUCLEOTIDE SEQUENCE [LARGE SCALE GENOMIC DNA]</scope>
    <source>
        <strain evidence="2 3">PWU37</strain>
    </source>
</reference>
<gene>
    <name evidence="2" type="ORF">KK078_25360</name>
</gene>
<dbReference type="InterPro" id="IPR034660">
    <property type="entry name" value="DinB/YfiT-like"/>
</dbReference>
<organism evidence="2 3">
    <name type="scientific">Dawidia soli</name>
    <dbReference type="NCBI Taxonomy" id="2782352"/>
    <lineage>
        <taxon>Bacteria</taxon>
        <taxon>Pseudomonadati</taxon>
        <taxon>Bacteroidota</taxon>
        <taxon>Cytophagia</taxon>
        <taxon>Cytophagales</taxon>
        <taxon>Chryseotaleaceae</taxon>
        <taxon>Dawidia</taxon>
    </lineage>
</organism>
<dbReference type="SUPFAM" id="SSF109854">
    <property type="entry name" value="DinB/YfiT-like putative metalloenzymes"/>
    <property type="match status" value="1"/>
</dbReference>
<dbReference type="Pfam" id="PF12867">
    <property type="entry name" value="DinB_2"/>
    <property type="match status" value="1"/>
</dbReference>